<evidence type="ECO:0000313" key="2">
    <source>
        <dbReference type="Proteomes" id="UP001165240"/>
    </source>
</evidence>
<dbReference type="EMBL" id="BSYK01000001">
    <property type="protein sequence ID" value="GMG72165.1"/>
    <property type="molecule type" value="Genomic_DNA"/>
</dbReference>
<protein>
    <submittedName>
        <fullName evidence="1">Uncharacterized protein</fullName>
    </submittedName>
</protein>
<accession>A0AAX6BEK6</accession>
<organism evidence="1 2">
    <name type="scientific">Priestia megaterium</name>
    <name type="common">Bacillus megaterium</name>
    <dbReference type="NCBI Taxonomy" id="1404"/>
    <lineage>
        <taxon>Bacteria</taxon>
        <taxon>Bacillati</taxon>
        <taxon>Bacillota</taxon>
        <taxon>Bacilli</taxon>
        <taxon>Bacillales</taxon>
        <taxon>Bacillaceae</taxon>
        <taxon>Priestia</taxon>
    </lineage>
</organism>
<name>A0AAX6BEK6_PRIMG</name>
<gene>
    <name evidence="1" type="ORF">ShirakiTB12_06330</name>
</gene>
<reference evidence="1" key="1">
    <citation type="journal article" date="2024" name="Appl Microbiol">
        <title>Effect of kuratsuki Bacillus and Priestia on Taste of Sake.</title>
        <authorList>
            <person name="Kobayashi K."/>
            <person name="Nishida H."/>
        </authorList>
    </citation>
    <scope>NUCLEOTIDE SEQUENCE</scope>
    <source>
        <strain evidence="1">B-12</strain>
    </source>
</reference>
<comment type="caution">
    <text evidence="1">The sequence shown here is derived from an EMBL/GenBank/DDBJ whole genome shotgun (WGS) entry which is preliminary data.</text>
</comment>
<sequence length="55" mass="6755">MRYFFLKRYESVNYYVNKKKVSFLSHINLNIQKITYMIIYITLNVNKTNMKEGLQ</sequence>
<proteinExistence type="predicted"/>
<evidence type="ECO:0000313" key="1">
    <source>
        <dbReference type="EMBL" id="GMG72165.1"/>
    </source>
</evidence>
<dbReference type="Proteomes" id="UP001165240">
    <property type="component" value="Unassembled WGS sequence"/>
</dbReference>
<dbReference type="AlphaFoldDB" id="A0AAX6BEK6"/>